<comment type="caution">
    <text evidence="3">The sequence shown here is derived from an EMBL/GenBank/DDBJ whole genome shotgun (WGS) entry which is preliminary data.</text>
</comment>
<dbReference type="AlphaFoldDB" id="A0A8J6JJY4"/>
<keyword evidence="1" id="KW-0175">Coiled coil</keyword>
<organism evidence="3 4">
    <name type="scientific">Lawsonibacter faecis</name>
    <dbReference type="NCBI Taxonomy" id="2763052"/>
    <lineage>
        <taxon>Bacteria</taxon>
        <taxon>Bacillati</taxon>
        <taxon>Bacillota</taxon>
        <taxon>Clostridia</taxon>
        <taxon>Eubacteriales</taxon>
        <taxon>Oscillospiraceae</taxon>
        <taxon>Lawsonibacter</taxon>
    </lineage>
</organism>
<gene>
    <name evidence="3" type="ORF">H8S62_04110</name>
</gene>
<keyword evidence="4" id="KW-1185">Reference proteome</keyword>
<name>A0A8J6JJY4_9FIRM</name>
<dbReference type="RefSeq" id="WP_186918559.1">
    <property type="nucleotide sequence ID" value="NZ_JACOPQ010000002.1"/>
</dbReference>
<dbReference type="Pfam" id="PF03432">
    <property type="entry name" value="Relaxase"/>
    <property type="match status" value="1"/>
</dbReference>
<evidence type="ECO:0000313" key="3">
    <source>
        <dbReference type="EMBL" id="MBC5736195.1"/>
    </source>
</evidence>
<dbReference type="EMBL" id="JACOPQ010000002">
    <property type="protein sequence ID" value="MBC5736195.1"/>
    <property type="molecule type" value="Genomic_DNA"/>
</dbReference>
<dbReference type="InterPro" id="IPR005094">
    <property type="entry name" value="Endonuclease_MobA/VirD2"/>
</dbReference>
<reference evidence="3" key="1">
    <citation type="submission" date="2020-08" db="EMBL/GenBank/DDBJ databases">
        <title>Genome public.</title>
        <authorList>
            <person name="Liu C."/>
            <person name="Sun Q."/>
        </authorList>
    </citation>
    <scope>NUCLEOTIDE SEQUENCE</scope>
    <source>
        <strain evidence="3">NSJ-52</strain>
    </source>
</reference>
<accession>A0A8J6JJY4</accession>
<evidence type="ECO:0000313" key="4">
    <source>
        <dbReference type="Proteomes" id="UP000607645"/>
    </source>
</evidence>
<evidence type="ECO:0000259" key="2">
    <source>
        <dbReference type="Pfam" id="PF03432"/>
    </source>
</evidence>
<dbReference type="Proteomes" id="UP000607645">
    <property type="component" value="Unassembled WGS sequence"/>
</dbReference>
<feature type="coiled-coil region" evidence="1">
    <location>
        <begin position="409"/>
        <end position="436"/>
    </location>
</feature>
<sequence>MATTRIIPMHLNKGKTLAQCLADRTEYGMNPDKTEGGALISAFACEPETAVSEFALSKREYRELTGRVQESDVIAYQVRQSFKPGEVTPEEANRIGYEFAKRFLKGRHAFLVCTHTDKKHIHNHIYWNSTALDCTKKFKNFIGSYRAVRRLSDLICAERRLSVVENPQKHGLSYNKWRGGHDKLSNRELLRMAIDAALEKQPQDFDALLALLKASGYSVARKSRLSLRHENQKQSIRLDSLGEGYSEQELRAVLAGSRTHKPFVRKKYPKRRERATLISDIEAKLNAGKGYRYDQAMKVVKLKQMAKTLIYLEEKGFADFDALVNAAADAEKRFYDLKAAIKAAEARMGEIQTLRTHIMNYSRTRSVYTGYRKAGYSKKYLAEHEGDILIHKAAKKAFDAFGLKKLPTVRSLNEEFARLMAEKKAAYAEYHRAQEQMRELLIHKANAAYLLGLDEQNRQTTERQREEK</sequence>
<protein>
    <submittedName>
        <fullName evidence="3">Relaxase/mobilization nuclease domain-containing protein</fullName>
    </submittedName>
</protein>
<proteinExistence type="predicted"/>
<feature type="domain" description="MobA/VirD2-like nuclease" evidence="2">
    <location>
        <begin position="27"/>
        <end position="161"/>
    </location>
</feature>
<evidence type="ECO:0000256" key="1">
    <source>
        <dbReference type="SAM" id="Coils"/>
    </source>
</evidence>